<dbReference type="OrthoDB" id="9759796at2"/>
<accession>A0A385SSG6</accession>
<feature type="binding site" evidence="5">
    <location>
        <position position="369"/>
    </location>
    <ligand>
        <name>Ca(2+)</name>
        <dbReference type="ChEBI" id="CHEBI:29108"/>
    </ligand>
</feature>
<dbReference type="InterPro" id="IPR029055">
    <property type="entry name" value="Ntn_hydrolases_N"/>
</dbReference>
<feature type="active site" description="Nucleophile" evidence="4">
    <location>
        <position position="295"/>
    </location>
</feature>
<evidence type="ECO:0000256" key="5">
    <source>
        <dbReference type="PIRSR" id="PIRSR001227-2"/>
    </source>
</evidence>
<evidence type="ECO:0000313" key="6">
    <source>
        <dbReference type="EMBL" id="AYB33087.1"/>
    </source>
</evidence>
<dbReference type="Proteomes" id="UP000266183">
    <property type="component" value="Chromosome"/>
</dbReference>
<dbReference type="AlphaFoldDB" id="A0A385SSG6"/>
<comment type="cofactor">
    <cofactor evidence="5">
        <name>Ca(2+)</name>
        <dbReference type="ChEBI" id="CHEBI:29108"/>
    </cofactor>
    <text evidence="5">Binds 1 Ca(2+) ion per dimer.</text>
</comment>
<keyword evidence="5" id="KW-0106">Calcium</keyword>
<dbReference type="Gene3D" id="3.60.20.10">
    <property type="entry name" value="Glutamine Phosphoribosylpyrophosphate, subunit 1, domain 1"/>
    <property type="match status" value="1"/>
</dbReference>
<dbReference type="InterPro" id="IPR002692">
    <property type="entry name" value="S45"/>
</dbReference>
<keyword evidence="7" id="KW-1185">Reference proteome</keyword>
<dbReference type="InterPro" id="IPR023343">
    <property type="entry name" value="Penicillin_amidase_dom1"/>
</dbReference>
<comment type="similarity">
    <text evidence="1">Belongs to the peptidase S45 family.</text>
</comment>
<dbReference type="InterPro" id="IPR014395">
    <property type="entry name" value="Pen/GL7ACA/AHL_acylase"/>
</dbReference>
<gene>
    <name evidence="6" type="ORF">D4L85_22005</name>
</gene>
<dbReference type="GO" id="GO:0017000">
    <property type="term" value="P:antibiotic biosynthetic process"/>
    <property type="evidence" value="ECO:0007669"/>
    <property type="project" value="InterPro"/>
</dbReference>
<dbReference type="GO" id="GO:0016811">
    <property type="term" value="F:hydrolase activity, acting on carbon-nitrogen (but not peptide) bonds, in linear amides"/>
    <property type="evidence" value="ECO:0007669"/>
    <property type="project" value="InterPro"/>
</dbReference>
<keyword evidence="3" id="KW-0865">Zymogen</keyword>
<organism evidence="6 7">
    <name type="scientific">Chryseolinea soli</name>
    <dbReference type="NCBI Taxonomy" id="2321403"/>
    <lineage>
        <taxon>Bacteria</taxon>
        <taxon>Pseudomonadati</taxon>
        <taxon>Bacteroidota</taxon>
        <taxon>Cytophagia</taxon>
        <taxon>Cytophagales</taxon>
        <taxon>Fulvivirgaceae</taxon>
        <taxon>Chryseolinea</taxon>
    </lineage>
</organism>
<dbReference type="Pfam" id="PF01804">
    <property type="entry name" value="Penicil_amidase"/>
    <property type="match status" value="1"/>
</dbReference>
<feature type="binding site" evidence="5">
    <location>
        <position position="367"/>
    </location>
    <ligand>
        <name>Ca(2+)</name>
        <dbReference type="ChEBI" id="CHEBI:29108"/>
    </ligand>
</feature>
<dbReference type="Gene3D" id="1.10.1400.10">
    <property type="match status" value="1"/>
</dbReference>
<keyword evidence="2" id="KW-0378">Hydrolase</keyword>
<keyword evidence="5" id="KW-0479">Metal-binding</keyword>
<dbReference type="PIRSF" id="PIRSF001227">
    <property type="entry name" value="Pen_acylase"/>
    <property type="match status" value="1"/>
</dbReference>
<dbReference type="SUPFAM" id="SSF56235">
    <property type="entry name" value="N-terminal nucleophile aminohydrolases (Ntn hydrolases)"/>
    <property type="match status" value="1"/>
</dbReference>
<dbReference type="Gene3D" id="2.30.120.10">
    <property type="match status" value="1"/>
</dbReference>
<name>A0A385SSG6_9BACT</name>
<feature type="binding site" evidence="5">
    <location>
        <position position="370"/>
    </location>
    <ligand>
        <name>Ca(2+)</name>
        <dbReference type="ChEBI" id="CHEBI:29108"/>
    </ligand>
</feature>
<reference evidence="7" key="1">
    <citation type="submission" date="2018-09" db="EMBL/GenBank/DDBJ databases">
        <title>Chryseolinea sp. KIS68-18 isolated from soil.</title>
        <authorList>
            <person name="Weon H.-Y."/>
            <person name="Kwon S.-W."/>
            <person name="Lee S.A."/>
        </authorList>
    </citation>
    <scope>NUCLEOTIDE SEQUENCE [LARGE SCALE GENOMIC DNA]</scope>
    <source>
        <strain evidence="7">KIS68-18</strain>
    </source>
</reference>
<dbReference type="RefSeq" id="WP_119756329.1">
    <property type="nucleotide sequence ID" value="NZ_CP032382.1"/>
</dbReference>
<evidence type="ECO:0000256" key="3">
    <source>
        <dbReference type="ARBA" id="ARBA00023145"/>
    </source>
</evidence>
<dbReference type="KEGG" id="chk:D4L85_22005"/>
<dbReference type="CDD" id="cd03747">
    <property type="entry name" value="Ntn_PGA_like"/>
    <property type="match status" value="1"/>
</dbReference>
<dbReference type="EMBL" id="CP032382">
    <property type="protein sequence ID" value="AYB33087.1"/>
    <property type="molecule type" value="Genomic_DNA"/>
</dbReference>
<evidence type="ECO:0000256" key="2">
    <source>
        <dbReference type="ARBA" id="ARBA00022801"/>
    </source>
</evidence>
<dbReference type="InterPro" id="IPR043146">
    <property type="entry name" value="Penicillin_amidase_N_B-knob"/>
</dbReference>
<protein>
    <submittedName>
        <fullName evidence="6">Penicillin acylase family protein</fullName>
    </submittedName>
</protein>
<dbReference type="PANTHER" id="PTHR34218">
    <property type="entry name" value="PEPTIDASE S45 PENICILLIN AMIDASE"/>
    <property type="match status" value="1"/>
</dbReference>
<evidence type="ECO:0000256" key="1">
    <source>
        <dbReference type="ARBA" id="ARBA00006586"/>
    </source>
</evidence>
<proteinExistence type="inferred from homology"/>
<dbReference type="GO" id="GO:0046872">
    <property type="term" value="F:metal ion binding"/>
    <property type="evidence" value="ECO:0007669"/>
    <property type="project" value="UniProtKB-KW"/>
</dbReference>
<sequence>MRVFKFFLCLAITAGLVYVLDRPWNIKNAPVPPVGRFLDPFQGFWANLEASGPQIPDAMPIPGLHDKVTVLFDSLAMPHIFAQNEEDLYLAQGYITAHDRLWQMEFQTHAAAGRLTEIIGRGTGDAVLNYDRGQRRLGLVFGAEQALKSLESDPVTHKMVEKYTEGVNAYIQTLDYKTLPFEYKLLHYKPEPWTLLKCALLLKSMAQTLNMRDKDMEMTNALKMFGFDVLQALYPDREPVSDPIVDKPNSWKFKPVTLNDTVPLALPDELIQLKKLTVEPIKVKKLPSSDPTTGSNNWAVSGSKTATGSPLLCSDPHLGLNLPSLWYALQLHAPDVNTMGASLPGAPGIIIGCTDSIAWGVTNAQRDLVDWYQVSFQDNTHDKYLLDGQWVDTKKTVEKFLVKDGPAYYDTVLYTHWGPVTYDDTFGDQSNPKYYAFRWISHDPSNEFLAFYKLNRAKNHGDYMEALDRYESPAQNFVFASVAGDIAMRIQGKFPVRRQQEGKFLLDGSKSSNGWQAFIPNDQNIMDKNPARGFVSSANQYPVDGTYPYYITASSFEAYRNRRINQTLAGLDHVRPEDMMKLQTDNFNLKAEESLPYFLKALDSASLTPAEQKARQILASWNRYNDKASEGASYYEAWWNSLMPLIWDEMAGQTLENPTTFNTIYLLKENPTFSFFDIVNTPEKETATEVIRKAFSQSVASMEKWKKDHAQSTASWGEYKDGYMGHLTRLEPLRVYVKAGGNRDIVNAHSRTHGPSWRMIVSLEKSGVKMWAVYPGGQSGNLGSAHYVDLLQPWVDGQYFQIPFLRDAHDPKIQHSTQLHP</sequence>
<dbReference type="InterPro" id="IPR043147">
    <property type="entry name" value="Penicillin_amidase_A-knob"/>
</dbReference>
<dbReference type="Gene3D" id="1.10.439.10">
    <property type="entry name" value="Penicillin Amidohydrolase, domain 1"/>
    <property type="match status" value="1"/>
</dbReference>
<evidence type="ECO:0000313" key="7">
    <source>
        <dbReference type="Proteomes" id="UP000266183"/>
    </source>
</evidence>
<evidence type="ECO:0000256" key="4">
    <source>
        <dbReference type="PIRSR" id="PIRSR001227-1"/>
    </source>
</evidence>
<dbReference type="PANTHER" id="PTHR34218:SF4">
    <property type="entry name" value="ACYL-HOMOSERINE LACTONE ACYLASE QUIP"/>
    <property type="match status" value="1"/>
</dbReference>